<dbReference type="GO" id="GO:0005524">
    <property type="term" value="F:ATP binding"/>
    <property type="evidence" value="ECO:0007669"/>
    <property type="project" value="UniProtKB-KW"/>
</dbReference>
<comment type="pathway">
    <text evidence="1">Cofactor biosynthesis; tetrahydrofolate biosynthesis; 2-amino-4-hydroxy-6-hydroxymethyl-7,8-dihydropteridine diphosphate from 7,8-dihydroneopterin triphosphate: step 4/4.</text>
</comment>
<evidence type="ECO:0000313" key="14">
    <source>
        <dbReference type="EMBL" id="GEJ59361.1"/>
    </source>
</evidence>
<dbReference type="PANTHER" id="PTHR43071">
    <property type="entry name" value="2-AMINO-4-HYDROXY-6-HYDROXYMETHYLDIHYDROPTERIDINE PYROPHOSPHOKINASE"/>
    <property type="match status" value="1"/>
</dbReference>
<sequence length="162" mass="17658">MRAYVGVGSNLGDRWAHLALAARELRACPGVTFLRGSRVHDAAPMGPSQPRYLNAVVELETTLEPEALLERLLAVEQAAFRERGLRWGARTLDLDLLLCDDLVVRSPTLTVPHPGLISRRWVLAPLAELCPDRLVPGTGCTVAELLKAVPAYDMKPVGLYPG</sequence>
<dbReference type="GO" id="GO:0046656">
    <property type="term" value="P:folic acid biosynthetic process"/>
    <property type="evidence" value="ECO:0007669"/>
    <property type="project" value="UniProtKB-KW"/>
</dbReference>
<dbReference type="RefSeq" id="WP_176068777.1">
    <property type="nucleotide sequence ID" value="NZ_BJTG01000013.1"/>
</dbReference>
<gene>
    <name evidence="14" type="ORF">AMYX_41020</name>
</gene>
<dbReference type="GO" id="GO:0046654">
    <property type="term" value="P:tetrahydrofolate biosynthetic process"/>
    <property type="evidence" value="ECO:0007669"/>
    <property type="project" value="UniProtKB-UniPathway"/>
</dbReference>
<evidence type="ECO:0000256" key="9">
    <source>
        <dbReference type="ARBA" id="ARBA00022909"/>
    </source>
</evidence>
<dbReference type="EMBL" id="BJTG01000013">
    <property type="protein sequence ID" value="GEJ59361.1"/>
    <property type="molecule type" value="Genomic_DNA"/>
</dbReference>
<evidence type="ECO:0000256" key="10">
    <source>
        <dbReference type="ARBA" id="ARBA00029409"/>
    </source>
</evidence>
<evidence type="ECO:0000256" key="6">
    <source>
        <dbReference type="ARBA" id="ARBA00022741"/>
    </source>
</evidence>
<dbReference type="Proteomes" id="UP000503640">
    <property type="component" value="Unassembled WGS sequence"/>
</dbReference>
<dbReference type="Gene3D" id="3.30.70.560">
    <property type="entry name" value="7,8-Dihydro-6-hydroxymethylpterin-pyrophosphokinase HPPK"/>
    <property type="match status" value="1"/>
</dbReference>
<evidence type="ECO:0000256" key="5">
    <source>
        <dbReference type="ARBA" id="ARBA00022679"/>
    </source>
</evidence>
<keyword evidence="6" id="KW-0547">Nucleotide-binding</keyword>
<organism evidence="14 15">
    <name type="scientific">Anaeromyxobacter diazotrophicus</name>
    <dbReference type="NCBI Taxonomy" id="2590199"/>
    <lineage>
        <taxon>Bacteria</taxon>
        <taxon>Pseudomonadati</taxon>
        <taxon>Myxococcota</taxon>
        <taxon>Myxococcia</taxon>
        <taxon>Myxococcales</taxon>
        <taxon>Cystobacterineae</taxon>
        <taxon>Anaeromyxobacteraceae</taxon>
        <taxon>Anaeromyxobacter</taxon>
    </lineage>
</organism>
<dbReference type="EC" id="2.7.6.3" evidence="3"/>
<evidence type="ECO:0000256" key="7">
    <source>
        <dbReference type="ARBA" id="ARBA00022777"/>
    </source>
</evidence>
<dbReference type="GO" id="GO:0016301">
    <property type="term" value="F:kinase activity"/>
    <property type="evidence" value="ECO:0007669"/>
    <property type="project" value="UniProtKB-KW"/>
</dbReference>
<keyword evidence="5" id="KW-0808">Transferase</keyword>
<dbReference type="PROSITE" id="PS00794">
    <property type="entry name" value="HPPK"/>
    <property type="match status" value="1"/>
</dbReference>
<comment type="function">
    <text evidence="10">Catalyzes the transfer of pyrophosphate from adenosine triphosphate (ATP) to 6-hydroxymethyl-7,8-dihydropterin, an enzymatic step in folate biosynthesis pathway.</text>
</comment>
<proteinExistence type="inferred from homology"/>
<evidence type="ECO:0000256" key="12">
    <source>
        <dbReference type="ARBA" id="ARBA00033413"/>
    </source>
</evidence>
<dbReference type="NCBIfam" id="TIGR01498">
    <property type="entry name" value="folK"/>
    <property type="match status" value="1"/>
</dbReference>
<reference evidence="15" key="1">
    <citation type="journal article" date="2020" name="Appl. Environ. Microbiol.">
        <title>Diazotrophic Anaeromyxobacter Isolates from Soils.</title>
        <authorList>
            <person name="Masuda Y."/>
            <person name="Yamanaka H."/>
            <person name="Xu Z.X."/>
            <person name="Shiratori Y."/>
            <person name="Aono T."/>
            <person name="Amachi S."/>
            <person name="Senoo K."/>
            <person name="Itoh H."/>
        </authorList>
    </citation>
    <scope>NUCLEOTIDE SEQUENCE [LARGE SCALE GENOMIC DNA]</scope>
    <source>
        <strain evidence="15">R267</strain>
    </source>
</reference>
<protein>
    <recommendedName>
        <fullName evidence="4">2-amino-4-hydroxy-6-hydroxymethyldihydropteridine pyrophosphokinase</fullName>
        <ecNumber evidence="3">2.7.6.3</ecNumber>
    </recommendedName>
    <alternativeName>
        <fullName evidence="11">6-hydroxymethyl-7,8-dihydropterin pyrophosphokinase</fullName>
    </alternativeName>
    <alternativeName>
        <fullName evidence="12">7,8-dihydro-6-hydroxymethylpterin-pyrophosphokinase</fullName>
    </alternativeName>
</protein>
<feature type="domain" description="7,8-dihydro-6-hydroxymethylpterin-pyrophosphokinase" evidence="13">
    <location>
        <begin position="86"/>
        <end position="97"/>
    </location>
</feature>
<comment type="caution">
    <text evidence="14">The sequence shown here is derived from an EMBL/GenBank/DDBJ whole genome shotgun (WGS) entry which is preliminary data.</text>
</comment>
<dbReference type="UniPathway" id="UPA00077">
    <property type="reaction ID" value="UER00155"/>
</dbReference>
<name>A0A7I9VST3_9BACT</name>
<dbReference type="Pfam" id="PF01288">
    <property type="entry name" value="HPPK"/>
    <property type="match status" value="1"/>
</dbReference>
<evidence type="ECO:0000256" key="4">
    <source>
        <dbReference type="ARBA" id="ARBA00016218"/>
    </source>
</evidence>
<keyword evidence="7 14" id="KW-0418">Kinase</keyword>
<dbReference type="AlphaFoldDB" id="A0A7I9VST3"/>
<dbReference type="CDD" id="cd00483">
    <property type="entry name" value="HPPK"/>
    <property type="match status" value="1"/>
</dbReference>
<dbReference type="GO" id="GO:0003848">
    <property type="term" value="F:2-amino-4-hydroxy-6-hydroxymethyldihydropteridine diphosphokinase activity"/>
    <property type="evidence" value="ECO:0007669"/>
    <property type="project" value="UniProtKB-EC"/>
</dbReference>
<evidence type="ECO:0000256" key="1">
    <source>
        <dbReference type="ARBA" id="ARBA00005051"/>
    </source>
</evidence>
<dbReference type="SUPFAM" id="SSF55083">
    <property type="entry name" value="6-hydroxymethyl-7,8-dihydropterin pyrophosphokinase, HPPK"/>
    <property type="match status" value="1"/>
</dbReference>
<comment type="similarity">
    <text evidence="2">Belongs to the HPPK family.</text>
</comment>
<keyword evidence="9" id="KW-0289">Folate biosynthesis</keyword>
<dbReference type="InterPro" id="IPR035907">
    <property type="entry name" value="Hppk_sf"/>
</dbReference>
<evidence type="ECO:0000256" key="3">
    <source>
        <dbReference type="ARBA" id="ARBA00013253"/>
    </source>
</evidence>
<evidence type="ECO:0000259" key="13">
    <source>
        <dbReference type="PROSITE" id="PS00794"/>
    </source>
</evidence>
<dbReference type="PANTHER" id="PTHR43071:SF1">
    <property type="entry name" value="2-AMINO-4-HYDROXY-6-HYDROXYMETHYLDIHYDROPTERIDINE PYROPHOSPHOKINASE"/>
    <property type="match status" value="1"/>
</dbReference>
<evidence type="ECO:0000256" key="8">
    <source>
        <dbReference type="ARBA" id="ARBA00022840"/>
    </source>
</evidence>
<evidence type="ECO:0000313" key="15">
    <source>
        <dbReference type="Proteomes" id="UP000503640"/>
    </source>
</evidence>
<keyword evidence="15" id="KW-1185">Reference proteome</keyword>
<dbReference type="InterPro" id="IPR000550">
    <property type="entry name" value="Hppk"/>
</dbReference>
<evidence type="ECO:0000256" key="11">
    <source>
        <dbReference type="ARBA" id="ARBA00029766"/>
    </source>
</evidence>
<evidence type="ECO:0000256" key="2">
    <source>
        <dbReference type="ARBA" id="ARBA00005810"/>
    </source>
</evidence>
<keyword evidence="8" id="KW-0067">ATP-binding</keyword>
<accession>A0A7I9VST3</accession>